<dbReference type="PANTHER" id="PTHR30296">
    <property type="entry name" value="UNCHARACTERIZED PROTEIN YKGE"/>
    <property type="match status" value="1"/>
</dbReference>
<dbReference type="Pfam" id="PF02754">
    <property type="entry name" value="CCG"/>
    <property type="match status" value="2"/>
</dbReference>
<feature type="domain" description="Cysteine-rich" evidence="1">
    <location>
        <begin position="11"/>
        <end position="90"/>
    </location>
</feature>
<reference evidence="2 3" key="1">
    <citation type="submission" date="2019-08" db="EMBL/GenBank/DDBJ databases">
        <title>Parahaliea maris sp. nov., isolated from the surface seawater.</title>
        <authorList>
            <person name="Liu Y."/>
        </authorList>
    </citation>
    <scope>NUCLEOTIDE SEQUENCE [LARGE SCALE GENOMIC DNA]</scope>
    <source>
        <strain evidence="2 3">HSLHS9</strain>
    </source>
</reference>
<dbReference type="PANTHER" id="PTHR30296:SF0">
    <property type="entry name" value="LACTATE UTILIZATION PROTEIN A"/>
    <property type="match status" value="1"/>
</dbReference>
<sequence>MRYPVEYRDTVALFASCPVDLFRPDVGFATARLLEQAGYRVEVPPQSCCGQVNYNNGDARHARELAWQIVEQFERYSYTVIPSGSCTGMITCHYPELFANDPRQARVSAFCERVYELTTFLVEVADFQPPAALPATRHGVVTYHDSCAGLRELGVKAQPRELLRRCAGIEVTEMADTEVCCGFGGTFCVKFGNVSARMADDKLDNALAAGADTLAGGDVSCLLHLAGRARRRGLDLAVRHVAELLADAGGAGIGEASAPEGDA</sequence>
<evidence type="ECO:0000313" key="2">
    <source>
        <dbReference type="EMBL" id="TXS90274.1"/>
    </source>
</evidence>
<evidence type="ECO:0000313" key="3">
    <source>
        <dbReference type="Proteomes" id="UP000321039"/>
    </source>
</evidence>
<dbReference type="AlphaFoldDB" id="A0A5C8ZR41"/>
<evidence type="ECO:0000259" key="1">
    <source>
        <dbReference type="Pfam" id="PF02754"/>
    </source>
</evidence>
<feature type="domain" description="Cysteine-rich" evidence="1">
    <location>
        <begin position="141"/>
        <end position="225"/>
    </location>
</feature>
<keyword evidence="3" id="KW-1185">Reference proteome</keyword>
<dbReference type="Proteomes" id="UP000321039">
    <property type="component" value="Unassembled WGS sequence"/>
</dbReference>
<proteinExistence type="predicted"/>
<comment type="caution">
    <text evidence="2">The sequence shown here is derived from an EMBL/GenBank/DDBJ whole genome shotgun (WGS) entry which is preliminary data.</text>
</comment>
<dbReference type="GO" id="GO:0016491">
    <property type="term" value="F:oxidoreductase activity"/>
    <property type="evidence" value="ECO:0007669"/>
    <property type="project" value="UniProtKB-ARBA"/>
</dbReference>
<protein>
    <submittedName>
        <fullName evidence="2">(Fe-S)-binding protein</fullName>
    </submittedName>
</protein>
<gene>
    <name evidence="2" type="ORF">FV139_18635</name>
</gene>
<dbReference type="InterPro" id="IPR004017">
    <property type="entry name" value="Cys_rich_dom"/>
</dbReference>
<accession>A0A5C8ZR41</accession>
<dbReference type="GO" id="GO:0005829">
    <property type="term" value="C:cytosol"/>
    <property type="evidence" value="ECO:0007669"/>
    <property type="project" value="TreeGrafter"/>
</dbReference>
<organism evidence="2 3">
    <name type="scientific">Parahaliea maris</name>
    <dbReference type="NCBI Taxonomy" id="2716870"/>
    <lineage>
        <taxon>Bacteria</taxon>
        <taxon>Pseudomonadati</taxon>
        <taxon>Pseudomonadota</taxon>
        <taxon>Gammaproteobacteria</taxon>
        <taxon>Cellvibrionales</taxon>
        <taxon>Halieaceae</taxon>
        <taxon>Parahaliea</taxon>
    </lineage>
</organism>
<dbReference type="EMBL" id="VRZA01000008">
    <property type="protein sequence ID" value="TXS90274.1"/>
    <property type="molecule type" value="Genomic_DNA"/>
</dbReference>
<name>A0A5C8ZR41_9GAMM</name>